<feature type="non-terminal residue" evidence="1">
    <location>
        <position position="32"/>
    </location>
</feature>
<evidence type="ECO:0000313" key="1">
    <source>
        <dbReference type="EMBL" id="EMO04388.1"/>
    </source>
</evidence>
<dbReference type="AlphaFoldDB" id="M6RU75"/>
<dbReference type="Proteomes" id="UP000012092">
    <property type="component" value="Unassembled WGS sequence"/>
</dbReference>
<sequence length="32" mass="3575">MVSPLFTFSFGNNPIPIPGIEEGFISKSFSWK</sequence>
<comment type="caution">
    <text evidence="1">The sequence shown here is derived from an EMBL/GenBank/DDBJ whole genome shotgun (WGS) entry which is preliminary data.</text>
</comment>
<dbReference type="EMBL" id="AHNZ02000660">
    <property type="protein sequence ID" value="EMO04388.1"/>
    <property type="molecule type" value="Genomic_DNA"/>
</dbReference>
<protein>
    <submittedName>
        <fullName evidence="1">Uncharacterized protein</fullName>
    </submittedName>
</protein>
<gene>
    <name evidence="1" type="ORF">LEP1GSC116_0343</name>
</gene>
<accession>M6RU75</accession>
<organism evidence="1 2">
    <name type="scientific">Leptospira interrogans serovar Icterohaemorrhagiae str. Verdun HP</name>
    <dbReference type="NCBI Taxonomy" id="1049910"/>
    <lineage>
        <taxon>Bacteria</taxon>
        <taxon>Pseudomonadati</taxon>
        <taxon>Spirochaetota</taxon>
        <taxon>Spirochaetia</taxon>
        <taxon>Leptospirales</taxon>
        <taxon>Leptospiraceae</taxon>
        <taxon>Leptospira</taxon>
    </lineage>
</organism>
<proteinExistence type="predicted"/>
<name>M6RU75_LEPIR</name>
<evidence type="ECO:0000313" key="2">
    <source>
        <dbReference type="Proteomes" id="UP000012092"/>
    </source>
</evidence>
<reference evidence="1 2" key="1">
    <citation type="submission" date="2013-01" db="EMBL/GenBank/DDBJ databases">
        <authorList>
            <person name="Harkins D.M."/>
            <person name="Durkin A.S."/>
            <person name="Brinkac L.M."/>
            <person name="Haft D.H."/>
            <person name="Selengut J.D."/>
            <person name="Sanka R."/>
            <person name="DePew J."/>
            <person name="Purushe J."/>
            <person name="Picardeau M."/>
            <person name="Werts C."/>
            <person name="Goarant C."/>
            <person name="Vinetz J.M."/>
            <person name="Sutton G.G."/>
            <person name="Nierman W.C."/>
            <person name="Fouts D.E."/>
        </authorList>
    </citation>
    <scope>NUCLEOTIDE SEQUENCE [LARGE SCALE GENOMIC DNA]</scope>
    <source>
        <strain evidence="1 2">Verdun HP</strain>
    </source>
</reference>